<protein>
    <submittedName>
        <fullName evidence="6">Long-chain-alcohol oxidase FAO4A-like</fullName>
    </submittedName>
</protein>
<evidence type="ECO:0000313" key="7">
    <source>
        <dbReference type="Proteomes" id="UP000594638"/>
    </source>
</evidence>
<dbReference type="InterPro" id="IPR036188">
    <property type="entry name" value="FAD/NAD-bd_sf"/>
</dbReference>
<comment type="similarity">
    <text evidence="1">Belongs to the GMC oxidoreductase family.</text>
</comment>
<comment type="caution">
    <text evidence="6">The sequence shown here is derived from an EMBL/GenBank/DDBJ whole genome shotgun (WGS) entry which is preliminary data.</text>
</comment>
<keyword evidence="7" id="KW-1185">Reference proteome</keyword>
<evidence type="ECO:0000256" key="1">
    <source>
        <dbReference type="ARBA" id="ARBA00010790"/>
    </source>
</evidence>
<dbReference type="PANTHER" id="PTHR46056:SF4">
    <property type="entry name" value="LONG-CHAIN-ALCOHOL OXIDASE FAO4A"/>
    <property type="match status" value="1"/>
</dbReference>
<dbReference type="Gramene" id="OE9A018953T1">
    <property type="protein sequence ID" value="OE9A018953C1"/>
    <property type="gene ID" value="OE9A018953"/>
</dbReference>
<evidence type="ECO:0000313" key="6">
    <source>
        <dbReference type="EMBL" id="CAA3002855.1"/>
    </source>
</evidence>
<dbReference type="SUPFAM" id="SSF51905">
    <property type="entry name" value="FAD/NAD(P)-binding domain"/>
    <property type="match status" value="1"/>
</dbReference>
<keyword evidence="3" id="KW-0274">FAD</keyword>
<dbReference type="PANTHER" id="PTHR46056">
    <property type="entry name" value="LONG-CHAIN-ALCOHOL OXIDASE"/>
    <property type="match status" value="1"/>
</dbReference>
<evidence type="ECO:0000256" key="3">
    <source>
        <dbReference type="ARBA" id="ARBA00022827"/>
    </source>
</evidence>
<evidence type="ECO:0000256" key="4">
    <source>
        <dbReference type="ARBA" id="ARBA00023002"/>
    </source>
</evidence>
<dbReference type="OrthoDB" id="269227at2759"/>
<organism evidence="6 7">
    <name type="scientific">Olea europaea subsp. europaea</name>
    <dbReference type="NCBI Taxonomy" id="158383"/>
    <lineage>
        <taxon>Eukaryota</taxon>
        <taxon>Viridiplantae</taxon>
        <taxon>Streptophyta</taxon>
        <taxon>Embryophyta</taxon>
        <taxon>Tracheophyta</taxon>
        <taxon>Spermatophyta</taxon>
        <taxon>Magnoliopsida</taxon>
        <taxon>eudicotyledons</taxon>
        <taxon>Gunneridae</taxon>
        <taxon>Pentapetalae</taxon>
        <taxon>asterids</taxon>
        <taxon>lamiids</taxon>
        <taxon>Lamiales</taxon>
        <taxon>Oleaceae</taxon>
        <taxon>Oleeae</taxon>
        <taxon>Olea</taxon>
    </lineage>
</organism>
<keyword evidence="2" id="KW-0285">Flavoprotein</keyword>
<evidence type="ECO:0000256" key="2">
    <source>
        <dbReference type="ARBA" id="ARBA00022630"/>
    </source>
</evidence>
<reference evidence="6 7" key="1">
    <citation type="submission" date="2019-12" db="EMBL/GenBank/DDBJ databases">
        <authorList>
            <person name="Alioto T."/>
            <person name="Alioto T."/>
            <person name="Gomez Garrido J."/>
        </authorList>
    </citation>
    <scope>NUCLEOTIDE SEQUENCE [LARGE SCALE GENOMIC DNA]</scope>
</reference>
<dbReference type="EMBL" id="CACTIH010005886">
    <property type="protein sequence ID" value="CAA3002855.1"/>
    <property type="molecule type" value="Genomic_DNA"/>
</dbReference>
<accession>A0A8S0TGJ5</accession>
<keyword evidence="4" id="KW-0560">Oxidoreductase</keyword>
<evidence type="ECO:0000259" key="5">
    <source>
        <dbReference type="Pfam" id="PF00732"/>
    </source>
</evidence>
<name>A0A8S0TGJ5_OLEEU</name>
<dbReference type="GO" id="GO:0050660">
    <property type="term" value="F:flavin adenine dinucleotide binding"/>
    <property type="evidence" value="ECO:0007669"/>
    <property type="project" value="InterPro"/>
</dbReference>
<dbReference type="AlphaFoldDB" id="A0A8S0TGJ5"/>
<sequence>MSSSSCWFWIGVLAKAGYKVLDLEKGSYFSKKDLTLLEGLAMDQMFLGHGILATEDMDVLLLAGSTVGGGSTINWSVSFRTPAHILKEWSENNNLELFGSKLYKKPWILSAGKWEFNLKSKKKDSRA</sequence>
<dbReference type="InterPro" id="IPR000172">
    <property type="entry name" value="GMC_OxRdtase_N"/>
</dbReference>
<feature type="domain" description="Glucose-methanol-choline oxidoreductase N-terminal" evidence="5">
    <location>
        <begin position="42"/>
        <end position="104"/>
    </location>
</feature>
<proteinExistence type="inferred from homology"/>
<dbReference type="Pfam" id="PF00732">
    <property type="entry name" value="GMC_oxred_N"/>
    <property type="match status" value="1"/>
</dbReference>
<dbReference type="Proteomes" id="UP000594638">
    <property type="component" value="Unassembled WGS sequence"/>
</dbReference>
<gene>
    <name evidence="6" type="ORF">OLEA9_A018953</name>
</gene>
<dbReference type="GO" id="GO:0016614">
    <property type="term" value="F:oxidoreductase activity, acting on CH-OH group of donors"/>
    <property type="evidence" value="ECO:0007669"/>
    <property type="project" value="InterPro"/>
</dbReference>